<dbReference type="Proteomes" id="UP001469553">
    <property type="component" value="Unassembled WGS sequence"/>
</dbReference>
<accession>A0ABV0Z4U5</accession>
<organism evidence="1 2">
    <name type="scientific">Ameca splendens</name>
    <dbReference type="NCBI Taxonomy" id="208324"/>
    <lineage>
        <taxon>Eukaryota</taxon>
        <taxon>Metazoa</taxon>
        <taxon>Chordata</taxon>
        <taxon>Craniata</taxon>
        <taxon>Vertebrata</taxon>
        <taxon>Euteleostomi</taxon>
        <taxon>Actinopterygii</taxon>
        <taxon>Neopterygii</taxon>
        <taxon>Teleostei</taxon>
        <taxon>Neoteleostei</taxon>
        <taxon>Acanthomorphata</taxon>
        <taxon>Ovalentaria</taxon>
        <taxon>Atherinomorphae</taxon>
        <taxon>Cyprinodontiformes</taxon>
        <taxon>Goodeidae</taxon>
        <taxon>Ameca</taxon>
    </lineage>
</organism>
<gene>
    <name evidence="1" type="ORF">AMECASPLE_033745</name>
</gene>
<dbReference type="EMBL" id="JAHRIP010051668">
    <property type="protein sequence ID" value="MEQ2301229.1"/>
    <property type="molecule type" value="Genomic_DNA"/>
</dbReference>
<keyword evidence="2" id="KW-1185">Reference proteome</keyword>
<sequence>MMVSQKSQCQEIPLTCSQLFPELFCSSERTQFYLTETYKPVVSNMVEGQVVVRARSFRSMKKHEEPHRLQISLGVEKAELLLIPVVVQLEKDFATM</sequence>
<evidence type="ECO:0000313" key="1">
    <source>
        <dbReference type="EMBL" id="MEQ2301229.1"/>
    </source>
</evidence>
<comment type="caution">
    <text evidence="1">The sequence shown here is derived from an EMBL/GenBank/DDBJ whole genome shotgun (WGS) entry which is preliminary data.</text>
</comment>
<reference evidence="1 2" key="1">
    <citation type="submission" date="2021-06" db="EMBL/GenBank/DDBJ databases">
        <authorList>
            <person name="Palmer J.M."/>
        </authorList>
    </citation>
    <scope>NUCLEOTIDE SEQUENCE [LARGE SCALE GENOMIC DNA]</scope>
    <source>
        <strain evidence="1 2">AS_MEX2019</strain>
        <tissue evidence="1">Muscle</tissue>
    </source>
</reference>
<protein>
    <submittedName>
        <fullName evidence="1">Uncharacterized protein</fullName>
    </submittedName>
</protein>
<name>A0ABV0Z4U5_9TELE</name>
<proteinExistence type="predicted"/>
<evidence type="ECO:0000313" key="2">
    <source>
        <dbReference type="Proteomes" id="UP001469553"/>
    </source>
</evidence>